<dbReference type="SUPFAM" id="SSF53474">
    <property type="entry name" value="alpha/beta-Hydrolases"/>
    <property type="match status" value="1"/>
</dbReference>
<dbReference type="InParanoid" id="A0A6P8HQ02"/>
<proteinExistence type="inferred from homology"/>
<dbReference type="PANTHER" id="PTHR11034">
    <property type="entry name" value="N-MYC DOWNSTREAM REGULATED"/>
    <property type="match status" value="1"/>
</dbReference>
<dbReference type="RefSeq" id="XP_031558449.1">
    <property type="nucleotide sequence ID" value="XM_031702589.1"/>
</dbReference>
<dbReference type="OrthoDB" id="741027at2759"/>
<keyword evidence="3" id="KW-1185">Reference proteome</keyword>
<dbReference type="GeneID" id="116294900"/>
<evidence type="ECO:0000256" key="2">
    <source>
        <dbReference type="SAM" id="MobiDB-lite"/>
    </source>
</evidence>
<dbReference type="Proteomes" id="UP000515163">
    <property type="component" value="Unplaced"/>
</dbReference>
<comment type="similarity">
    <text evidence="1">Belongs to the NDRG family.</text>
</comment>
<feature type="region of interest" description="Disordered" evidence="2">
    <location>
        <begin position="340"/>
        <end position="375"/>
    </location>
</feature>
<accession>A0A6P8HQ02</accession>
<evidence type="ECO:0000256" key="1">
    <source>
        <dbReference type="ARBA" id="ARBA00005598"/>
    </source>
</evidence>
<name>A0A6P8HQ02_ACTTE</name>
<dbReference type="InterPro" id="IPR029058">
    <property type="entry name" value="AB_hydrolase_fold"/>
</dbReference>
<dbReference type="Pfam" id="PF03096">
    <property type="entry name" value="Ndr"/>
    <property type="match status" value="1"/>
</dbReference>
<feature type="compositionally biased region" description="Polar residues" evidence="2">
    <location>
        <begin position="343"/>
        <end position="362"/>
    </location>
</feature>
<dbReference type="AlphaFoldDB" id="A0A6P8HQ02"/>
<reference evidence="4" key="1">
    <citation type="submission" date="2025-08" db="UniProtKB">
        <authorList>
            <consortium name="RefSeq"/>
        </authorList>
    </citation>
    <scope>IDENTIFICATION</scope>
    <source>
        <tissue evidence="4">Tentacle</tissue>
    </source>
</reference>
<organism evidence="3 4">
    <name type="scientific">Actinia tenebrosa</name>
    <name type="common">Australian red waratah sea anemone</name>
    <dbReference type="NCBI Taxonomy" id="6105"/>
    <lineage>
        <taxon>Eukaryota</taxon>
        <taxon>Metazoa</taxon>
        <taxon>Cnidaria</taxon>
        <taxon>Anthozoa</taxon>
        <taxon>Hexacorallia</taxon>
        <taxon>Actiniaria</taxon>
        <taxon>Actiniidae</taxon>
        <taxon>Actinia</taxon>
    </lineage>
</organism>
<dbReference type="Gene3D" id="3.40.50.1820">
    <property type="entry name" value="alpha/beta hydrolase"/>
    <property type="match status" value="1"/>
</dbReference>
<dbReference type="KEGG" id="aten:116294900"/>
<protein>
    <submittedName>
        <fullName evidence="4">Protein NDRG4-like</fullName>
    </submittedName>
</protein>
<gene>
    <name evidence="4" type="primary">LOC116294900</name>
</gene>
<evidence type="ECO:0000313" key="3">
    <source>
        <dbReference type="Proteomes" id="UP000515163"/>
    </source>
</evidence>
<dbReference type="InterPro" id="IPR004142">
    <property type="entry name" value="NDRG"/>
</dbReference>
<evidence type="ECO:0000313" key="4">
    <source>
        <dbReference type="RefSeq" id="XP_031558449.1"/>
    </source>
</evidence>
<sequence>MMESEPLIELTGIQVHDSDRKTLSHDDSEFLSLLSERDVQTTFGSVHVSVQGKEGKPAIVTFHDIGQNHTSAFLGFFNFVEVRPLLDHFCIYHIDAPGQDSAKSTLPENYVYPTLEELASKVVREVVEQMGIKTFIGFGIGAGSNVLCRYGLLYPDQVDALILVNLTTSKAGWIEWGYEKVCVRQLQSKGMTTFVEDYFLWHHFGEKTKIENMDLALAYKESLRNLLNPACLGPFLNSYINRTIIDMYRPEGTAPNPNRKTLDCHTLLLTGSSAPHQNEVAEANGKMNPALTDYMKVSDCGGMPLEEQPHKVAQAIILFLQGNGYVSRLRTGSSASYGKIRAGSSNASSTATIPTSTGSSEVSLEKREPLGPQVC</sequence>
<dbReference type="FunCoup" id="A0A6P8HQ02">
    <property type="interactions" value="2098"/>
</dbReference>